<protein>
    <submittedName>
        <fullName evidence="2">Uncharacterized protein</fullName>
    </submittedName>
</protein>
<name>A0A238XUV5_9ACTN</name>
<organism evidence="2 3">
    <name type="scientific">Actinoplanes regularis</name>
    <dbReference type="NCBI Taxonomy" id="52697"/>
    <lineage>
        <taxon>Bacteria</taxon>
        <taxon>Bacillati</taxon>
        <taxon>Actinomycetota</taxon>
        <taxon>Actinomycetes</taxon>
        <taxon>Micromonosporales</taxon>
        <taxon>Micromonosporaceae</taxon>
        <taxon>Actinoplanes</taxon>
    </lineage>
</organism>
<gene>
    <name evidence="2" type="ORF">SAMN06264365_10425</name>
</gene>
<reference evidence="2 3" key="1">
    <citation type="submission" date="2017-06" db="EMBL/GenBank/DDBJ databases">
        <authorList>
            <person name="Kim H.J."/>
            <person name="Triplett B.A."/>
        </authorList>
    </citation>
    <scope>NUCLEOTIDE SEQUENCE [LARGE SCALE GENOMIC DNA]</scope>
    <source>
        <strain evidence="2 3">DSM 43151</strain>
    </source>
</reference>
<evidence type="ECO:0000313" key="2">
    <source>
        <dbReference type="EMBL" id="SNR62512.1"/>
    </source>
</evidence>
<accession>A0A238XUV5</accession>
<dbReference type="RefSeq" id="WP_089293235.1">
    <property type="nucleotide sequence ID" value="NZ_FZNR01000004.1"/>
</dbReference>
<feature type="compositionally biased region" description="Low complexity" evidence="1">
    <location>
        <begin position="26"/>
        <end position="35"/>
    </location>
</feature>
<feature type="region of interest" description="Disordered" evidence="1">
    <location>
        <begin position="26"/>
        <end position="58"/>
    </location>
</feature>
<sequence length="75" mass="7390">MNPGEDECGANATRVAAIRPDASINPAAASTSAAACPERQGSGSPQAGQRVRPSPPACAATISTAVRARTLSGLT</sequence>
<evidence type="ECO:0000313" key="3">
    <source>
        <dbReference type="Proteomes" id="UP000198415"/>
    </source>
</evidence>
<evidence type="ECO:0000256" key="1">
    <source>
        <dbReference type="SAM" id="MobiDB-lite"/>
    </source>
</evidence>
<dbReference type="EMBL" id="FZNR01000004">
    <property type="protein sequence ID" value="SNR62512.1"/>
    <property type="molecule type" value="Genomic_DNA"/>
</dbReference>
<dbReference type="AlphaFoldDB" id="A0A238XUV5"/>
<dbReference type="Proteomes" id="UP000198415">
    <property type="component" value="Unassembled WGS sequence"/>
</dbReference>
<keyword evidence="3" id="KW-1185">Reference proteome</keyword>
<proteinExistence type="predicted"/>